<dbReference type="Pfam" id="PF15963">
    <property type="entry name" value="Myb_DNA-bind_7"/>
    <property type="match status" value="1"/>
</dbReference>
<dbReference type="Proteomes" id="UP000660262">
    <property type="component" value="Unassembled WGS sequence"/>
</dbReference>
<dbReference type="Gene3D" id="1.10.10.60">
    <property type="entry name" value="Homeodomain-like"/>
    <property type="match status" value="1"/>
</dbReference>
<dbReference type="InterPro" id="IPR039467">
    <property type="entry name" value="TFIIIB_B''_Myb"/>
</dbReference>
<feature type="compositionally biased region" description="Low complexity" evidence="1">
    <location>
        <begin position="174"/>
        <end position="186"/>
    </location>
</feature>
<dbReference type="AlphaFoldDB" id="A0A830H789"/>
<dbReference type="InterPro" id="IPR009057">
    <property type="entry name" value="Homeodomain-like_sf"/>
</dbReference>
<accession>A0A830H789</accession>
<dbReference type="PANTHER" id="PTHR22929:SF0">
    <property type="entry name" value="TRANSCRIPTION FACTOR TFIIIB COMPONENT B'' HOMOLOG"/>
    <property type="match status" value="1"/>
</dbReference>
<evidence type="ECO:0000259" key="2">
    <source>
        <dbReference type="Pfam" id="PF15963"/>
    </source>
</evidence>
<dbReference type="PANTHER" id="PTHR22929">
    <property type="entry name" value="RNA POLYMERASE III TRANSCRIPTION INITIATION FACTOR B"/>
    <property type="match status" value="1"/>
</dbReference>
<dbReference type="GO" id="GO:0001156">
    <property type="term" value="F:TFIIIC-class transcription factor complex binding"/>
    <property type="evidence" value="ECO:0007669"/>
    <property type="project" value="TreeGrafter"/>
</dbReference>
<feature type="compositionally biased region" description="Basic residues" evidence="1">
    <location>
        <begin position="57"/>
        <end position="71"/>
    </location>
</feature>
<feature type="domain" description="Transcription factor TFIIIB component B'' Myb" evidence="2">
    <location>
        <begin position="328"/>
        <end position="391"/>
    </location>
</feature>
<reference evidence="3" key="1">
    <citation type="submission" date="2020-10" db="EMBL/GenBank/DDBJ databases">
        <title>Unveiling of a novel bifunctional photoreceptor, Dualchrome1, isolated from a cosmopolitan green alga.</title>
        <authorList>
            <person name="Suzuki S."/>
            <person name="Kawachi M."/>
        </authorList>
    </citation>
    <scope>NUCLEOTIDE SEQUENCE</scope>
    <source>
        <strain evidence="3">NIES 2893</strain>
    </source>
</reference>
<organism evidence="3 4">
    <name type="scientific">Pycnococcus provasolii</name>
    <dbReference type="NCBI Taxonomy" id="41880"/>
    <lineage>
        <taxon>Eukaryota</taxon>
        <taxon>Viridiplantae</taxon>
        <taxon>Chlorophyta</taxon>
        <taxon>Pseudoscourfieldiophyceae</taxon>
        <taxon>Pseudoscourfieldiales</taxon>
        <taxon>Pycnococcaceae</taxon>
        <taxon>Pycnococcus</taxon>
    </lineage>
</organism>
<feature type="compositionally biased region" description="Pro residues" evidence="1">
    <location>
        <begin position="134"/>
        <end position="151"/>
    </location>
</feature>
<evidence type="ECO:0000256" key="1">
    <source>
        <dbReference type="SAM" id="MobiDB-lite"/>
    </source>
</evidence>
<dbReference type="GO" id="GO:0000126">
    <property type="term" value="C:transcription factor TFIIIB complex"/>
    <property type="evidence" value="ECO:0007669"/>
    <property type="project" value="TreeGrafter"/>
</dbReference>
<evidence type="ECO:0000313" key="4">
    <source>
        <dbReference type="Proteomes" id="UP000660262"/>
    </source>
</evidence>
<feature type="region of interest" description="Disordered" evidence="1">
    <location>
        <begin position="17"/>
        <end position="207"/>
    </location>
</feature>
<protein>
    <recommendedName>
        <fullName evidence="2">Transcription factor TFIIIB component B'' Myb domain-containing protein</fullName>
    </recommendedName>
</protein>
<dbReference type="OrthoDB" id="272624at2759"/>
<evidence type="ECO:0000313" key="3">
    <source>
        <dbReference type="EMBL" id="GHP02924.1"/>
    </source>
</evidence>
<keyword evidence="4" id="KW-1185">Reference proteome</keyword>
<sequence>MAGRAAVSLFDLVDSIDVDGRAGPDGTTAVDGSSTPGPAGASTPGAAAAGPSSQPKPRARTPKAKSAKTSRRVVQAGGLTPPAAAATAAAPATQADGAANATPQAVRDAEQGPSAKRVRFANQPAGAPHSATPLPVPQAAMPPPRQPPPPSSTLASFLGPVSASFGAHARPRATHPTPTPRRAVPSPGGPAGAGGGAGEGDTQSNIQKPPTIRELMKTASATAHGMAVAKAGALAAKEKRKAKRAQAAATTSTAAAAAAAATAQQQPVPAAPPQQSSIAPQLAIVDGKIVVNTDSLTVAAQQTTLVANAATRRIVEGVHGRQLNASTYAPKRPNERWGMPETTRFYTALSQFGTDFSMIATLFPGRDRRAIKNKFTREEKQNRDRVEAALKWQLGGGGSAPYDETGASVTTAHLSAFLEKLEAQENTELTEARAAAQAALPPTDPEAMQPIAAVAALPS</sequence>
<dbReference type="GO" id="GO:0070898">
    <property type="term" value="P:RNA polymerase III preinitiation complex assembly"/>
    <property type="evidence" value="ECO:0007669"/>
    <property type="project" value="TreeGrafter"/>
</dbReference>
<name>A0A830H789_9CHLO</name>
<proteinExistence type="predicted"/>
<comment type="caution">
    <text evidence="3">The sequence shown here is derived from an EMBL/GenBank/DDBJ whole genome shotgun (WGS) entry which is preliminary data.</text>
</comment>
<dbReference type="SUPFAM" id="SSF46689">
    <property type="entry name" value="Homeodomain-like"/>
    <property type="match status" value="1"/>
</dbReference>
<gene>
    <name evidence="3" type="ORF">PPROV_000167900</name>
</gene>
<feature type="compositionally biased region" description="Low complexity" evidence="1">
    <location>
        <begin position="32"/>
        <end position="53"/>
    </location>
</feature>
<feature type="compositionally biased region" description="Gly residues" evidence="1">
    <location>
        <begin position="189"/>
        <end position="199"/>
    </location>
</feature>
<dbReference type="EMBL" id="BNJQ01000004">
    <property type="protein sequence ID" value="GHP02924.1"/>
    <property type="molecule type" value="Genomic_DNA"/>
</dbReference>
<feature type="compositionally biased region" description="Low complexity" evidence="1">
    <location>
        <begin position="76"/>
        <end position="103"/>
    </location>
</feature>